<dbReference type="Pfam" id="PF07992">
    <property type="entry name" value="Pyr_redox_2"/>
    <property type="match status" value="1"/>
</dbReference>
<dbReference type="GeneID" id="19401893"/>
<reference evidence="6 7" key="1">
    <citation type="journal article" date="2012" name="PLoS Pathog.">
        <title>Diverse lifestyles and strategies of plant pathogenesis encoded in the genomes of eighteen Dothideomycetes fungi.</title>
        <authorList>
            <person name="Ohm R.A."/>
            <person name="Feau N."/>
            <person name="Henrissat B."/>
            <person name="Schoch C.L."/>
            <person name="Horwitz B.A."/>
            <person name="Barry K.W."/>
            <person name="Condon B.J."/>
            <person name="Copeland A.C."/>
            <person name="Dhillon B."/>
            <person name="Glaser F."/>
            <person name="Hesse C.N."/>
            <person name="Kosti I."/>
            <person name="LaButti K."/>
            <person name="Lindquist E.A."/>
            <person name="Lucas S."/>
            <person name="Salamov A.A."/>
            <person name="Bradshaw R.E."/>
            <person name="Ciuffetti L."/>
            <person name="Hamelin R.C."/>
            <person name="Kema G.H.J."/>
            <person name="Lawrence C."/>
            <person name="Scott J.A."/>
            <person name="Spatafora J.W."/>
            <person name="Turgeon B.G."/>
            <person name="de Wit P.J.G.M."/>
            <person name="Zhong S."/>
            <person name="Goodwin S.B."/>
            <person name="Grigoriev I.V."/>
        </authorList>
    </citation>
    <scope>NUCLEOTIDE SEQUENCE [LARGE SCALE GENOMIC DNA]</scope>
    <source>
        <strain evidence="7">28A</strain>
    </source>
</reference>
<evidence type="ECO:0000256" key="1">
    <source>
        <dbReference type="ARBA" id="ARBA00022630"/>
    </source>
</evidence>
<dbReference type="EMBL" id="KB908877">
    <property type="protein sequence ID" value="EOA81055.1"/>
    <property type="molecule type" value="Genomic_DNA"/>
</dbReference>
<proteinExistence type="predicted"/>
<gene>
    <name evidence="6" type="ORF">SETTUDRAFT_182139</name>
</gene>
<dbReference type="AlphaFoldDB" id="R0I614"/>
<evidence type="ECO:0000256" key="2">
    <source>
        <dbReference type="ARBA" id="ARBA00022827"/>
    </source>
</evidence>
<evidence type="ECO:0000259" key="4">
    <source>
        <dbReference type="Pfam" id="PF07992"/>
    </source>
</evidence>
<dbReference type="SUPFAM" id="SSF51905">
    <property type="entry name" value="FAD/NAD(P)-binding domain"/>
    <property type="match status" value="1"/>
</dbReference>
<feature type="domain" description="FAD/NAD(P)-binding" evidence="4">
    <location>
        <begin position="7"/>
        <end position="215"/>
    </location>
</feature>
<dbReference type="Proteomes" id="UP000016935">
    <property type="component" value="Unassembled WGS sequence"/>
</dbReference>
<accession>R0I614</accession>
<evidence type="ECO:0000313" key="7">
    <source>
        <dbReference type="Proteomes" id="UP000016935"/>
    </source>
</evidence>
<dbReference type="InterPro" id="IPR050346">
    <property type="entry name" value="FMO-like"/>
</dbReference>
<dbReference type="InterPro" id="IPR036188">
    <property type="entry name" value="FAD/NAD-bd_sf"/>
</dbReference>
<keyword evidence="3" id="KW-0560">Oxidoreductase</keyword>
<keyword evidence="2" id="KW-0274">FAD</keyword>
<protein>
    <submittedName>
        <fullName evidence="6">Uncharacterized protein</fullName>
    </submittedName>
</protein>
<dbReference type="InterPro" id="IPR045632">
    <property type="entry name" value="DUF6314"/>
</dbReference>
<reference evidence="6 7" key="2">
    <citation type="journal article" date="2013" name="PLoS Genet.">
        <title>Comparative genome structure, secondary metabolite, and effector coding capacity across Cochliobolus pathogens.</title>
        <authorList>
            <person name="Condon B.J."/>
            <person name="Leng Y."/>
            <person name="Wu D."/>
            <person name="Bushley K.E."/>
            <person name="Ohm R.A."/>
            <person name="Otillar R."/>
            <person name="Martin J."/>
            <person name="Schackwitz W."/>
            <person name="Grimwood J."/>
            <person name="MohdZainudin N."/>
            <person name="Xue C."/>
            <person name="Wang R."/>
            <person name="Manning V.A."/>
            <person name="Dhillon B."/>
            <person name="Tu Z.J."/>
            <person name="Steffenson B.J."/>
            <person name="Salamov A."/>
            <person name="Sun H."/>
            <person name="Lowry S."/>
            <person name="LaButti K."/>
            <person name="Han J."/>
            <person name="Copeland A."/>
            <person name="Lindquist E."/>
            <person name="Barry K."/>
            <person name="Schmutz J."/>
            <person name="Baker S.E."/>
            <person name="Ciuffetti L.M."/>
            <person name="Grigoriev I.V."/>
            <person name="Zhong S."/>
            <person name="Turgeon B.G."/>
        </authorList>
    </citation>
    <scope>NUCLEOTIDE SEQUENCE [LARGE SCALE GENOMIC DNA]</scope>
    <source>
        <strain evidence="7">28A</strain>
    </source>
</reference>
<dbReference type="HOGENOM" id="CLU_023116_0_0_1"/>
<dbReference type="eggNOG" id="KOG1399">
    <property type="taxonomic scope" value="Eukaryota"/>
</dbReference>
<dbReference type="Pfam" id="PF19834">
    <property type="entry name" value="DUF6314"/>
    <property type="match status" value="1"/>
</dbReference>
<feature type="domain" description="DUF6314" evidence="5">
    <location>
        <begin position="588"/>
        <end position="745"/>
    </location>
</feature>
<organism evidence="6 7">
    <name type="scientific">Exserohilum turcicum (strain 28A)</name>
    <name type="common">Northern leaf blight fungus</name>
    <name type="synonym">Setosphaeria turcica</name>
    <dbReference type="NCBI Taxonomy" id="671987"/>
    <lineage>
        <taxon>Eukaryota</taxon>
        <taxon>Fungi</taxon>
        <taxon>Dikarya</taxon>
        <taxon>Ascomycota</taxon>
        <taxon>Pezizomycotina</taxon>
        <taxon>Dothideomycetes</taxon>
        <taxon>Pleosporomycetidae</taxon>
        <taxon>Pleosporales</taxon>
        <taxon>Pleosporineae</taxon>
        <taxon>Pleosporaceae</taxon>
        <taxon>Exserohilum</taxon>
    </lineage>
</organism>
<name>R0I614_EXST2</name>
<dbReference type="InterPro" id="IPR023753">
    <property type="entry name" value="FAD/NAD-binding_dom"/>
</dbReference>
<evidence type="ECO:0000256" key="3">
    <source>
        <dbReference type="ARBA" id="ARBA00023002"/>
    </source>
</evidence>
<dbReference type="RefSeq" id="XP_008031604.1">
    <property type="nucleotide sequence ID" value="XM_008033413.1"/>
</dbReference>
<evidence type="ECO:0000259" key="5">
    <source>
        <dbReference type="Pfam" id="PF19834"/>
    </source>
</evidence>
<dbReference type="Gene3D" id="3.50.50.60">
    <property type="entry name" value="FAD/NAD(P)-binding domain"/>
    <property type="match status" value="1"/>
</dbReference>
<keyword evidence="7" id="KW-1185">Reference proteome</keyword>
<evidence type="ECO:0000313" key="6">
    <source>
        <dbReference type="EMBL" id="EOA81055.1"/>
    </source>
</evidence>
<dbReference type="PRINTS" id="PR00368">
    <property type="entry name" value="FADPNR"/>
</dbReference>
<sequence length="756" mass="84596">MALPKRSVLIVGAGPAGLVAAKTFKQAGYAVSVYEAAERVGGMWRDEQGGPGDKCSPDMRTNLSRFTVAFPDLPWKSVNPILQSNANSQADPPLFPKAWQVGQYLETYAKTFGIVDNIILQRRVVDTHLQDDGTWKVTSNDGSGDSSTDTFDRLIVASGFFRKPSHTFDPSPSKDLANIQHSSRFRDVGELSSLPGKIVVIGGGISGSEAASQAAFQISNAKYSPGKEKPAYAASKVYHVINRPFYCMQRYLPQDPQDKDGKFNPAPSFLPIDLVLFNLSRRGDGEITAAIDTVPPEKARKGHEFLRASLGGDQSEFGYPELVYETERMQHPGYTGITDTYMEFVRDGSIVPVRGWVENVTQQPDSDLLAIKLKQYEPWYYTSEKEATGTSTIDDVVGIIEATGYKTELDWLDPRVKQLLNDETTTPNARIPLLLSRGSIFASKVPTLGFVGFYEGPYWGVMETQARFLAETWAKIEEAPTHPDLLSRDVYKLDVTRSMREAINAKSLQVPQFWMSDYVGLIEEFAREARLSRDDSLFGGQTGPTFPSRYQGKDTGAAAKDVVQEVADLVKASNQDARFIAAAVFTGMQGIWHLERKIQSLTTTPGGTFTGTAHFDAREPADPSLYTAEYLYSEHGTFTMDTGRAFPASRRYVYRYSEARDQITAWFVDTDDNESVGSLFNTWQFHAPHAKDQGWIANGHHWCDPDTYTNTCEFRFRGARLDRFMIRYEVQGPRKDYQHESWYERPKTRDAERDAA</sequence>
<dbReference type="GO" id="GO:0016491">
    <property type="term" value="F:oxidoreductase activity"/>
    <property type="evidence" value="ECO:0007669"/>
    <property type="project" value="UniProtKB-KW"/>
</dbReference>
<keyword evidence="1" id="KW-0285">Flavoprotein</keyword>
<dbReference type="PANTHER" id="PTHR23023">
    <property type="entry name" value="DIMETHYLANILINE MONOOXYGENASE"/>
    <property type="match status" value="1"/>
</dbReference>
<dbReference type="PRINTS" id="PR00411">
    <property type="entry name" value="PNDRDTASEI"/>
</dbReference>
<dbReference type="OrthoDB" id="66881at2759"/>